<dbReference type="AlphaFoldDB" id="A0A1N6W593"/>
<dbReference type="RefSeq" id="WP_076489565.1">
    <property type="nucleotide sequence ID" value="NZ_FTMS01000016.1"/>
</dbReference>
<organism evidence="1 2">
    <name type="scientific">Alkalispirochaeta americana</name>
    <dbReference type="NCBI Taxonomy" id="159291"/>
    <lineage>
        <taxon>Bacteria</taxon>
        <taxon>Pseudomonadati</taxon>
        <taxon>Spirochaetota</taxon>
        <taxon>Spirochaetia</taxon>
        <taxon>Spirochaetales</taxon>
        <taxon>Spirochaetaceae</taxon>
        <taxon>Alkalispirochaeta</taxon>
    </lineage>
</organism>
<evidence type="ECO:0000313" key="1">
    <source>
        <dbReference type="EMBL" id="SIQ85353.1"/>
    </source>
</evidence>
<sequence>MRRLLVRAGLVFSGVVILFSGGLQGQERFRWDEHMVFSWEMVAPGMVTAEPRSFWYLSGARRPGDSSRNDALALSTEDRHLRLFDSTGEMVRDLRLGFRSATHLFQEPGGTILAIDSRGRVLRGSFERGLTWPVASLAKAPRFVWRDPSGNILVFGENREIFQKSAAGKLLWMRSMPASLSGAVPLGPFLFAALENGRIFRFDESGRGSSFFSFPFPLDSFAATVFRGRLLMAASSFDGSLSLVKSDGPNPEVIRQKWRRASSGRSRFLGFDNEGRLWYLEGGRLQVVGPEGESRGSVVVHLLDPDLVVLDSHRGRAFLVDQDRRLLTLTSRGVVDASFQLAHRPEKITLLPSLGQLVVLYRDWRVQVFRIGSGAGEVREMPRHPSWRSTEGAAGGALAQLASTVFSGGARGERERLFTLGQELLDDARLSGHVTTFRSMSITALEEVRRGRDFPEIRLRAVALLASLLDGPSRAALASAVDDPDARVASRAMSALALYGADDFGALQRGYLRFSASSAGDQKTLAPGLAELVHILSDRRDGVFLSPENERLLHRAALALESIQG</sequence>
<dbReference type="OrthoDB" id="9967669at2"/>
<dbReference type="SUPFAM" id="SSF101898">
    <property type="entry name" value="NHL repeat"/>
    <property type="match status" value="1"/>
</dbReference>
<name>A0A1N6W593_9SPIO</name>
<accession>A0A1N6W593</accession>
<protein>
    <submittedName>
        <fullName evidence="1">Uncharacterized protein</fullName>
    </submittedName>
</protein>
<proteinExistence type="predicted"/>
<evidence type="ECO:0000313" key="2">
    <source>
        <dbReference type="Proteomes" id="UP000186400"/>
    </source>
</evidence>
<keyword evidence="2" id="KW-1185">Reference proteome</keyword>
<gene>
    <name evidence="1" type="ORF">SAMN05920897_11691</name>
</gene>
<reference evidence="1 2" key="1">
    <citation type="submission" date="2017-01" db="EMBL/GenBank/DDBJ databases">
        <authorList>
            <person name="Mah S.A."/>
            <person name="Swanson W.J."/>
            <person name="Moy G.W."/>
            <person name="Vacquier V.D."/>
        </authorList>
    </citation>
    <scope>NUCLEOTIDE SEQUENCE [LARGE SCALE GENOMIC DNA]</scope>
    <source>
        <strain evidence="1 2">ASpG1</strain>
    </source>
</reference>
<dbReference type="Proteomes" id="UP000186400">
    <property type="component" value="Unassembled WGS sequence"/>
</dbReference>
<dbReference type="EMBL" id="FTMS01000016">
    <property type="protein sequence ID" value="SIQ85353.1"/>
    <property type="molecule type" value="Genomic_DNA"/>
</dbReference>